<dbReference type="AlphaFoldDB" id="A0A0J9U533"/>
<organism evidence="1 2">
    <name type="scientific">Fusarium oxysporum f. sp. lycopersici (strain 4287 / CBS 123668 / FGSC 9935 / NRRL 34936)</name>
    <name type="common">Fusarium vascular wilt of tomato</name>
    <dbReference type="NCBI Taxonomy" id="426428"/>
    <lineage>
        <taxon>Eukaryota</taxon>
        <taxon>Fungi</taxon>
        <taxon>Dikarya</taxon>
        <taxon>Ascomycota</taxon>
        <taxon>Pezizomycotina</taxon>
        <taxon>Sordariomycetes</taxon>
        <taxon>Hypocreomycetidae</taxon>
        <taxon>Hypocreales</taxon>
        <taxon>Nectriaceae</taxon>
        <taxon>Fusarium</taxon>
        <taxon>Fusarium oxysporum species complex</taxon>
    </lineage>
</organism>
<dbReference type="EMBL" id="DS231696">
    <property type="protein sequence ID" value="KNA94223.1"/>
    <property type="molecule type" value="Genomic_DNA"/>
</dbReference>
<dbReference type="RefSeq" id="XP_018232269.1">
    <property type="nucleotide sequence ID" value="XM_018397870.1"/>
</dbReference>
<reference evidence="1" key="1">
    <citation type="submission" date="2007-04" db="EMBL/GenBank/DDBJ databases">
        <authorList>
            <consortium name="The Broad Institute Genome Sequencing Platform"/>
            <person name="Birren B."/>
            <person name="Lander E."/>
            <person name="Galagan J."/>
            <person name="Nusbaum C."/>
            <person name="Devon K."/>
            <person name="Ma L.-J."/>
            <person name="Jaffe D."/>
            <person name="Butler J."/>
            <person name="Alvarez P."/>
            <person name="Gnerre S."/>
            <person name="Grabherr M."/>
            <person name="Kleber M."/>
            <person name="Mauceli E."/>
            <person name="Brockman W."/>
            <person name="MacCallum I.A."/>
            <person name="Young S."/>
            <person name="LaButti K."/>
            <person name="DeCaprio D."/>
            <person name="Crawford M."/>
            <person name="Koehrsen M."/>
            <person name="Engels R."/>
            <person name="Montgomery P."/>
            <person name="Pearson M."/>
            <person name="Howarth C."/>
            <person name="Larson L."/>
            <person name="White J."/>
            <person name="O'Leary S."/>
            <person name="Kodira C."/>
            <person name="Zeng Q."/>
            <person name="Yandava C."/>
            <person name="Alvarado L."/>
            <person name="Kistler C."/>
            <person name="Shim W.-B."/>
            <person name="Kang S."/>
            <person name="Woloshuk C."/>
        </authorList>
    </citation>
    <scope>NUCLEOTIDE SEQUENCE</scope>
    <source>
        <strain evidence="1">4287</strain>
    </source>
</reference>
<dbReference type="VEuPathDB" id="FungiDB:FOXG_17866"/>
<reference evidence="1" key="2">
    <citation type="journal article" date="2010" name="Nature">
        <title>Comparative genomics reveals mobile pathogenicity chromosomes in Fusarium.</title>
        <authorList>
            <person name="Ma L.J."/>
            <person name="van der Does H.C."/>
            <person name="Borkovich K.A."/>
            <person name="Coleman J.J."/>
            <person name="Daboussi M.J."/>
            <person name="Di Pietro A."/>
            <person name="Dufresne M."/>
            <person name="Freitag M."/>
            <person name="Grabherr M."/>
            <person name="Henrissat B."/>
            <person name="Houterman P.M."/>
            <person name="Kang S."/>
            <person name="Shim W.B."/>
            <person name="Woloshuk C."/>
            <person name="Xie X."/>
            <person name="Xu J.R."/>
            <person name="Antoniw J."/>
            <person name="Baker S.E."/>
            <person name="Bluhm B.H."/>
            <person name="Breakspear A."/>
            <person name="Brown D.W."/>
            <person name="Butchko R.A."/>
            <person name="Chapman S."/>
            <person name="Coulson R."/>
            <person name="Coutinho P.M."/>
            <person name="Danchin E.G."/>
            <person name="Diener A."/>
            <person name="Gale L.R."/>
            <person name="Gardiner D.M."/>
            <person name="Goff S."/>
            <person name="Hammond-Kosack K.E."/>
            <person name="Hilburn K."/>
            <person name="Hua-Van A."/>
            <person name="Jonkers W."/>
            <person name="Kazan K."/>
            <person name="Kodira C.D."/>
            <person name="Koehrsen M."/>
            <person name="Kumar L."/>
            <person name="Lee Y.H."/>
            <person name="Li L."/>
            <person name="Manners J.M."/>
            <person name="Miranda-Saavedra D."/>
            <person name="Mukherjee M."/>
            <person name="Park G."/>
            <person name="Park J."/>
            <person name="Park S.Y."/>
            <person name="Proctor R.H."/>
            <person name="Regev A."/>
            <person name="Ruiz-Roldan M.C."/>
            <person name="Sain D."/>
            <person name="Sakthikumar S."/>
            <person name="Sykes S."/>
            <person name="Schwartz D.C."/>
            <person name="Turgeon B.G."/>
            <person name="Wapinski I."/>
            <person name="Yoder O."/>
            <person name="Young S."/>
            <person name="Zeng Q."/>
            <person name="Zhou S."/>
            <person name="Galagan J."/>
            <person name="Cuomo C.A."/>
            <person name="Kistler H.C."/>
            <person name="Rep M."/>
        </authorList>
    </citation>
    <scope>NUCLEOTIDE SEQUENCE [LARGE SCALE GENOMIC DNA]</scope>
    <source>
        <strain evidence="1">4287</strain>
    </source>
</reference>
<evidence type="ECO:0000313" key="2">
    <source>
        <dbReference type="Proteomes" id="UP000009097"/>
    </source>
</evidence>
<name>A0A0J9U533_FUSO4</name>
<dbReference type="GeneID" id="28958572"/>
<dbReference type="Proteomes" id="UP000009097">
    <property type="component" value="Unassembled WGS sequence"/>
</dbReference>
<dbReference type="KEGG" id="fox:FOXG_17866"/>
<protein>
    <submittedName>
        <fullName evidence="1">Uncharacterized protein</fullName>
    </submittedName>
</protein>
<evidence type="ECO:0000313" key="1">
    <source>
        <dbReference type="EMBL" id="KNA94223.1"/>
    </source>
</evidence>
<sequence>MASSGVCTGSIRAAFRYSEVVKAQGNGSPAVILAASTTECTQLAVSASRQACHFLPSMIQAFGRKCEPSSSRL</sequence>
<proteinExistence type="predicted"/>
<accession>A0A0J9U533</accession>
<gene>
    <name evidence="1" type="ORF">FOXG_17866</name>
</gene>